<dbReference type="PANTHER" id="PTHR30344:SF1">
    <property type="entry name" value="6-PHOSPHOGLUCONOLACTONASE"/>
    <property type="match status" value="1"/>
</dbReference>
<feature type="signal peptide" evidence="3">
    <location>
        <begin position="1"/>
        <end position="21"/>
    </location>
</feature>
<dbReference type="InterPro" id="IPR015943">
    <property type="entry name" value="WD40/YVTN_repeat-like_dom_sf"/>
</dbReference>
<organism evidence="4 5">
    <name type="scientific">Reichenbachiella agariperforans</name>
    <dbReference type="NCBI Taxonomy" id="156994"/>
    <lineage>
        <taxon>Bacteria</taxon>
        <taxon>Pseudomonadati</taxon>
        <taxon>Bacteroidota</taxon>
        <taxon>Cytophagia</taxon>
        <taxon>Cytophagales</taxon>
        <taxon>Reichenbachiellaceae</taxon>
        <taxon>Reichenbachiella</taxon>
    </lineage>
</organism>
<dbReference type="PROSITE" id="PS51257">
    <property type="entry name" value="PROKAR_LIPOPROTEIN"/>
    <property type="match status" value="1"/>
</dbReference>
<evidence type="ECO:0000313" key="4">
    <source>
        <dbReference type="EMBL" id="SHJ98764.1"/>
    </source>
</evidence>
<evidence type="ECO:0000256" key="3">
    <source>
        <dbReference type="SAM" id="SignalP"/>
    </source>
</evidence>
<reference evidence="5" key="1">
    <citation type="submission" date="2016-11" db="EMBL/GenBank/DDBJ databases">
        <authorList>
            <person name="Varghese N."/>
            <person name="Submissions S."/>
        </authorList>
    </citation>
    <scope>NUCLEOTIDE SEQUENCE [LARGE SCALE GENOMIC DNA]</scope>
    <source>
        <strain evidence="5">DSM 26134</strain>
    </source>
</reference>
<dbReference type="PANTHER" id="PTHR30344">
    <property type="entry name" value="6-PHOSPHOGLUCONOLACTONASE-RELATED"/>
    <property type="match status" value="1"/>
</dbReference>
<dbReference type="SUPFAM" id="SSF51004">
    <property type="entry name" value="C-terminal (heme d1) domain of cytochrome cd1-nitrite reductase"/>
    <property type="match status" value="1"/>
</dbReference>
<evidence type="ECO:0000313" key="5">
    <source>
        <dbReference type="Proteomes" id="UP000184474"/>
    </source>
</evidence>
<dbReference type="STRING" id="156994.SAMN04488028_102392"/>
<protein>
    <submittedName>
        <fullName evidence="4">6-phosphogluconolactonase</fullName>
    </submittedName>
</protein>
<dbReference type="EMBL" id="FRAA01000002">
    <property type="protein sequence ID" value="SHJ98764.1"/>
    <property type="molecule type" value="Genomic_DNA"/>
</dbReference>
<feature type="chain" id="PRO_5012997342" evidence="3">
    <location>
        <begin position="22"/>
        <end position="378"/>
    </location>
</feature>
<dbReference type="InterPro" id="IPR019405">
    <property type="entry name" value="Lactonase_7-beta_prop"/>
</dbReference>
<dbReference type="AlphaFoldDB" id="A0A1M6NSZ7"/>
<gene>
    <name evidence="4" type="ORF">SAMN04488028_102392</name>
</gene>
<dbReference type="InterPro" id="IPR050282">
    <property type="entry name" value="Cycloisomerase_2"/>
</dbReference>
<name>A0A1M6NSZ7_REIAG</name>
<dbReference type="Pfam" id="PF10282">
    <property type="entry name" value="Lactonase"/>
    <property type="match status" value="1"/>
</dbReference>
<proteinExistence type="inferred from homology"/>
<dbReference type="RefSeq" id="WP_084190446.1">
    <property type="nucleotide sequence ID" value="NZ_FRAA01000002.1"/>
</dbReference>
<keyword evidence="3" id="KW-0732">Signal</keyword>
<keyword evidence="2" id="KW-0313">Glucose metabolism</keyword>
<accession>A0A1M6NSZ7</accession>
<sequence>MKLQLLSLLVGCSLLACTSQSEEKTVDSTTENATEMLTLLVGTYTGQGSDGIYSVQFDPSTGVLSKSQLLVETTSPSFLAYSQDKQKVYAVNETENGGVSSFAWDENKSKLKLVSRRASEGDYPCYVSINPSETLVSVANYGTGNVISYPIDKSGVIATAGDIQQHEGTGTNPDRQEGPHAHFAQYSKDGTQLYAIDLGIDQVIKYPVTGGKIGAGKTALYLEPGDGPRHLVFHPTKALVYVISELSSTVTTAQVNEDGTFETVAQISTLPEDIEGDSYCADIHISDDGRYLYASNRGHNSIAIFSVDEETGALARIANEPVQGDWPRNFCLTPDNKHILVANQKSDNITVFERDDATGMMHFTGNEIKISQPVCVIF</sequence>
<comment type="similarity">
    <text evidence="1">Belongs to the cycloisomerase 2 family.</text>
</comment>
<keyword evidence="2" id="KW-0119">Carbohydrate metabolism</keyword>
<dbReference type="GO" id="GO:0017057">
    <property type="term" value="F:6-phosphogluconolactonase activity"/>
    <property type="evidence" value="ECO:0007669"/>
    <property type="project" value="TreeGrafter"/>
</dbReference>
<evidence type="ECO:0000256" key="2">
    <source>
        <dbReference type="ARBA" id="ARBA00022526"/>
    </source>
</evidence>
<dbReference type="InterPro" id="IPR011048">
    <property type="entry name" value="Haem_d1_sf"/>
</dbReference>
<keyword evidence="5" id="KW-1185">Reference proteome</keyword>
<dbReference type="Gene3D" id="2.130.10.10">
    <property type="entry name" value="YVTN repeat-like/Quinoprotein amine dehydrogenase"/>
    <property type="match status" value="1"/>
</dbReference>
<dbReference type="FunFam" id="2.130.10.10:FF:000306">
    <property type="entry name" value="3-carboxymuconate cyclase"/>
    <property type="match status" value="1"/>
</dbReference>
<dbReference type="Proteomes" id="UP000184474">
    <property type="component" value="Unassembled WGS sequence"/>
</dbReference>
<evidence type="ECO:0000256" key="1">
    <source>
        <dbReference type="ARBA" id="ARBA00005564"/>
    </source>
</evidence>
<dbReference type="GO" id="GO:0005829">
    <property type="term" value="C:cytosol"/>
    <property type="evidence" value="ECO:0007669"/>
    <property type="project" value="TreeGrafter"/>
</dbReference>
<dbReference type="GO" id="GO:0006006">
    <property type="term" value="P:glucose metabolic process"/>
    <property type="evidence" value="ECO:0007669"/>
    <property type="project" value="UniProtKB-KW"/>
</dbReference>